<dbReference type="EMBL" id="HM748814">
    <property type="protein sequence ID" value="AEF16063.1"/>
    <property type="molecule type" value="Genomic_DNA"/>
</dbReference>
<dbReference type="Gene3D" id="3.30.450.40">
    <property type="match status" value="1"/>
</dbReference>
<keyword evidence="2" id="KW-0804">Transcription</keyword>
<sequence>MSTARWVGQEVRMSSSPSQPPTAAAGTSRQAGQDDRVHHTVLRRGALDRRGQPLAEAGEGTVGVAGIEVRGVDHAHPVGVGGQSPAEPVVGGVAIAAAGDHHDRAAGAQSLGAWWSVYSVMSQLLRGWASGCEGRVGALSLWLRRWRTGWPGPADRGGRAGCRRCIRCGTGRASAGSARRRRRRGQVPRGCGRQGARPSTPPRRAISVRSPTPMSQPQTHLPVYADAARELGIGSMAGILLYTDKEDFGALNLYARRPGSFTKGLEPASWMLASHAAVALASARTIDQLENAMETRHAIGEAMGILMERHRMNEDDAFDVLRRLSQHHNIKLRDVAQKFRSGHDRP</sequence>
<accession>H9LIX1</accession>
<feature type="region of interest" description="Disordered" evidence="3">
    <location>
        <begin position="175"/>
        <end position="219"/>
    </location>
</feature>
<feature type="compositionally biased region" description="Polar residues" evidence="3">
    <location>
        <begin position="209"/>
        <end position="219"/>
    </location>
</feature>
<dbReference type="Pfam" id="PF03861">
    <property type="entry name" value="ANTAR"/>
    <property type="match status" value="1"/>
</dbReference>
<evidence type="ECO:0000256" key="3">
    <source>
        <dbReference type="SAM" id="MobiDB-lite"/>
    </source>
</evidence>
<reference evidence="5" key="1">
    <citation type="submission" date="2010-07" db="EMBL/GenBank/DDBJ databases">
        <authorList>
            <person name="Zhang C.S."/>
            <person name="Zhang G.Y."/>
            <person name="Li S.M."/>
            <person name="Zhang G.T."/>
        </authorList>
    </citation>
    <scope>NUCLEOTIDE SEQUENCE</scope>
    <source>
        <strain evidence="5">NRRL 2363</strain>
    </source>
</reference>
<dbReference type="Gene3D" id="1.10.10.10">
    <property type="entry name" value="Winged helix-like DNA-binding domain superfamily/Winged helix DNA-binding domain"/>
    <property type="match status" value="1"/>
</dbReference>
<feature type="region of interest" description="Disordered" evidence="3">
    <location>
        <begin position="1"/>
        <end position="36"/>
    </location>
</feature>
<feature type="domain" description="ANTAR" evidence="4">
    <location>
        <begin position="279"/>
        <end position="340"/>
    </location>
</feature>
<evidence type="ECO:0000259" key="4">
    <source>
        <dbReference type="PROSITE" id="PS50921"/>
    </source>
</evidence>
<dbReference type="GO" id="GO:0003723">
    <property type="term" value="F:RNA binding"/>
    <property type="evidence" value="ECO:0007669"/>
    <property type="project" value="InterPro"/>
</dbReference>
<evidence type="ECO:0000313" key="5">
    <source>
        <dbReference type="EMBL" id="AEF16063.1"/>
    </source>
</evidence>
<dbReference type="SUPFAM" id="SSF55781">
    <property type="entry name" value="GAF domain-like"/>
    <property type="match status" value="1"/>
</dbReference>
<feature type="compositionally biased region" description="Low complexity" evidence="3">
    <location>
        <begin position="14"/>
        <end position="28"/>
    </location>
</feature>
<dbReference type="InterPro" id="IPR029016">
    <property type="entry name" value="GAF-like_dom_sf"/>
</dbReference>
<dbReference type="InterPro" id="IPR005561">
    <property type="entry name" value="ANTAR"/>
</dbReference>
<name>H9LIX1_9ACTN</name>
<dbReference type="InterPro" id="IPR011006">
    <property type="entry name" value="CheY-like_superfamily"/>
</dbReference>
<keyword evidence="1" id="KW-0805">Transcription regulation</keyword>
<dbReference type="InterPro" id="IPR036388">
    <property type="entry name" value="WH-like_DNA-bd_sf"/>
</dbReference>
<dbReference type="AlphaFoldDB" id="H9LIX1"/>
<dbReference type="PROSITE" id="PS50921">
    <property type="entry name" value="ANTAR"/>
    <property type="match status" value="1"/>
</dbReference>
<reference evidence="5" key="2">
    <citation type="journal article" date="2012" name="Appl. Environ. Microbiol.">
        <title>Characterization of the Amicetin Biosynthesis Gene Cluster from Streptomyces vinaceusdrappus NRRL 2363 Implicates Two Alternative Strategies for Amide Bond Formation.</title>
        <authorList>
            <person name="Zhang G."/>
            <person name="Zhang H."/>
            <person name="Li S."/>
            <person name="Xiao J."/>
            <person name="Zhang G."/>
            <person name="Zhu Y."/>
            <person name="Niu S."/>
            <person name="Ju J."/>
            <person name="Zhang C."/>
        </authorList>
    </citation>
    <scope>NUCLEOTIDE SEQUENCE</scope>
    <source>
        <strain evidence="5">NRRL 2363</strain>
    </source>
</reference>
<dbReference type="SMART" id="SM01012">
    <property type="entry name" value="ANTAR"/>
    <property type="match status" value="1"/>
</dbReference>
<dbReference type="SUPFAM" id="SSF52172">
    <property type="entry name" value="CheY-like"/>
    <property type="match status" value="1"/>
</dbReference>
<evidence type="ECO:0000256" key="2">
    <source>
        <dbReference type="ARBA" id="ARBA00023163"/>
    </source>
</evidence>
<protein>
    <submittedName>
        <fullName evidence="5">Putative transcription antitermination regulator</fullName>
    </submittedName>
</protein>
<evidence type="ECO:0000256" key="1">
    <source>
        <dbReference type="ARBA" id="ARBA00023015"/>
    </source>
</evidence>
<proteinExistence type="predicted"/>
<organism evidence="5">
    <name type="scientific">Streptomyces vinaceusdrappus</name>
    <dbReference type="NCBI Taxonomy" id="67376"/>
    <lineage>
        <taxon>Bacteria</taxon>
        <taxon>Bacillati</taxon>
        <taxon>Actinomycetota</taxon>
        <taxon>Actinomycetes</taxon>
        <taxon>Kitasatosporales</taxon>
        <taxon>Streptomycetaceae</taxon>
        <taxon>Streptomyces</taxon>
        <taxon>Streptomyces rochei group</taxon>
    </lineage>
</organism>